<reference evidence="23" key="1">
    <citation type="submission" date="2022-03" db="EMBL/GenBank/DDBJ databases">
        <authorList>
            <person name="Alioto T."/>
            <person name="Alioto T."/>
            <person name="Gomez Garrido J."/>
        </authorList>
    </citation>
    <scope>NUCLEOTIDE SEQUENCE</scope>
</reference>
<keyword evidence="14 20" id="KW-0407">Ion channel</keyword>
<dbReference type="GO" id="GO:0045211">
    <property type="term" value="C:postsynaptic membrane"/>
    <property type="evidence" value="ECO:0007669"/>
    <property type="project" value="UniProtKB-SubCell"/>
</dbReference>
<evidence type="ECO:0000256" key="5">
    <source>
        <dbReference type="ARBA" id="ARBA00022989"/>
    </source>
</evidence>
<evidence type="ECO:0000256" key="11">
    <source>
        <dbReference type="ARBA" id="ARBA00023180"/>
    </source>
</evidence>
<comment type="catalytic activity">
    <reaction evidence="18">
        <text>Ca(2+)(in) = Ca(2+)(out)</text>
        <dbReference type="Rhea" id="RHEA:29671"/>
        <dbReference type="ChEBI" id="CHEBI:29108"/>
    </reaction>
</comment>
<dbReference type="SUPFAM" id="SSF63712">
    <property type="entry name" value="Nicotinic receptor ligand binding domain-like"/>
    <property type="match status" value="1"/>
</dbReference>
<evidence type="ECO:0000256" key="14">
    <source>
        <dbReference type="ARBA" id="ARBA00023303"/>
    </source>
</evidence>
<evidence type="ECO:0000256" key="6">
    <source>
        <dbReference type="ARBA" id="ARBA00023018"/>
    </source>
</evidence>
<dbReference type="SUPFAM" id="SSF90112">
    <property type="entry name" value="Neurotransmitter-gated ion-channel transmembrane pore"/>
    <property type="match status" value="1"/>
</dbReference>
<evidence type="ECO:0000256" key="9">
    <source>
        <dbReference type="ARBA" id="ARBA00023157"/>
    </source>
</evidence>
<keyword evidence="10 23" id="KW-0675">Receptor</keyword>
<evidence type="ECO:0000259" key="21">
    <source>
        <dbReference type="Pfam" id="PF02931"/>
    </source>
</evidence>
<dbReference type="AlphaFoldDB" id="A0AAD1T132"/>
<keyword evidence="13" id="KW-1071">Ligand-gated ion channel</keyword>
<feature type="domain" description="Neurotransmitter-gated ion-channel transmembrane" evidence="22">
    <location>
        <begin position="204"/>
        <end position="406"/>
    </location>
</feature>
<name>A0AAD1T132_PELCU</name>
<gene>
    <name evidence="23" type="ORF">PECUL_23A019775</name>
</gene>
<evidence type="ECO:0000256" key="4">
    <source>
        <dbReference type="ARBA" id="ARBA00022729"/>
    </source>
</evidence>
<feature type="transmembrane region" description="Helical" evidence="20">
    <location>
        <begin position="200"/>
        <end position="221"/>
    </location>
</feature>
<evidence type="ECO:0000256" key="3">
    <source>
        <dbReference type="ARBA" id="ARBA00022692"/>
    </source>
</evidence>
<evidence type="ECO:0000256" key="1">
    <source>
        <dbReference type="ARBA" id="ARBA00022448"/>
    </source>
</evidence>
<keyword evidence="12" id="KW-0628">Postsynaptic cell membrane</keyword>
<dbReference type="InterPro" id="IPR038050">
    <property type="entry name" value="Neuro_actylchol_rec"/>
</dbReference>
<dbReference type="InterPro" id="IPR006202">
    <property type="entry name" value="Neur_chan_lig-bd"/>
</dbReference>
<comment type="subcellular location">
    <subcellularLocation>
        <location evidence="15">Postsynaptic cell membrane</location>
        <topology evidence="15">Multi-pass membrane protein</topology>
    </subcellularLocation>
</comment>
<keyword evidence="11" id="KW-0325">Glycoprotein</keyword>
<accession>A0AAD1T132</accession>
<dbReference type="Gene3D" id="2.70.170.10">
    <property type="entry name" value="Neurotransmitter-gated ion-channel ligand-binding domain"/>
    <property type="match status" value="1"/>
</dbReference>
<evidence type="ECO:0000256" key="19">
    <source>
        <dbReference type="ARBA" id="ARBA00037540"/>
    </source>
</evidence>
<dbReference type="InterPro" id="IPR006201">
    <property type="entry name" value="Neur_channel"/>
</dbReference>
<keyword evidence="4" id="KW-0732">Signal</keyword>
<keyword evidence="24" id="KW-1185">Reference proteome</keyword>
<dbReference type="InterPro" id="IPR006029">
    <property type="entry name" value="Neurotrans-gated_channel_TM"/>
</dbReference>
<evidence type="ECO:0000256" key="15">
    <source>
        <dbReference type="ARBA" id="ARBA00034104"/>
    </source>
</evidence>
<evidence type="ECO:0000256" key="16">
    <source>
        <dbReference type="ARBA" id="ARBA00034430"/>
    </source>
</evidence>
<dbReference type="Pfam" id="PF02931">
    <property type="entry name" value="Neur_chan_LBD"/>
    <property type="match status" value="1"/>
</dbReference>
<dbReference type="PROSITE" id="PS00236">
    <property type="entry name" value="NEUROTR_ION_CHANNEL"/>
    <property type="match status" value="1"/>
</dbReference>
<feature type="transmembrane region" description="Helical" evidence="20">
    <location>
        <begin position="392"/>
        <end position="413"/>
    </location>
</feature>
<dbReference type="Gene3D" id="1.20.58.390">
    <property type="entry name" value="Neurotransmitter-gated ion-channel transmembrane domain"/>
    <property type="match status" value="1"/>
</dbReference>
<evidence type="ECO:0000256" key="17">
    <source>
        <dbReference type="ARBA" id="ARBA00036239"/>
    </source>
</evidence>
<evidence type="ECO:0000313" key="24">
    <source>
        <dbReference type="Proteomes" id="UP001295444"/>
    </source>
</evidence>
<sequence>MLNSNLSVTVRPTTHWENATDVHIDITLYSIIRMDMTLQSITTYIWLEMSWRNKLIFWKPENYCEMKSIIVPDSQFWKPDLYISELTKLDENPMISYYQVNHDGLIVQTKPLRIVSTCNLDIFKFPFDTQTCNLTFTTLVYQGEIIMYPKVNNSENATKQTKEAFVSKGAWALININVIHREKENSVTYMISLQRNALKYVINLVIPTFFMMFVDIFSMFIQSYETRFNFKIIIVLGFSMLLLILNDMLPNSDSPPILGIFCCACMSLMIFSIAGCVLASYVMELSSKQYKIPRWIKTYLLNNLAYVLRVKVEDVTDLEMAISKNKYFYRLHLQPDVITKKSHPKIKVNLQVKLLKKILAEIVKFHEEWKKSINKEDIESEWYTAAVVIDRLIFIIYLLFVLIVFIILIVSWAK</sequence>
<evidence type="ECO:0000256" key="20">
    <source>
        <dbReference type="RuleBase" id="RU000687"/>
    </source>
</evidence>
<keyword evidence="8 20" id="KW-0472">Membrane</keyword>
<evidence type="ECO:0000256" key="10">
    <source>
        <dbReference type="ARBA" id="ARBA00023170"/>
    </source>
</evidence>
<organism evidence="23 24">
    <name type="scientific">Pelobates cultripes</name>
    <name type="common">Western spadefoot toad</name>
    <dbReference type="NCBI Taxonomy" id="61616"/>
    <lineage>
        <taxon>Eukaryota</taxon>
        <taxon>Metazoa</taxon>
        <taxon>Chordata</taxon>
        <taxon>Craniata</taxon>
        <taxon>Vertebrata</taxon>
        <taxon>Euteleostomi</taxon>
        <taxon>Amphibia</taxon>
        <taxon>Batrachia</taxon>
        <taxon>Anura</taxon>
        <taxon>Pelobatoidea</taxon>
        <taxon>Pelobatidae</taxon>
        <taxon>Pelobates</taxon>
    </lineage>
</organism>
<dbReference type="PRINTS" id="PR00252">
    <property type="entry name" value="NRIONCHANNEL"/>
</dbReference>
<evidence type="ECO:0000256" key="18">
    <source>
        <dbReference type="ARBA" id="ARBA00036634"/>
    </source>
</evidence>
<keyword evidence="6" id="KW-0770">Synapse</keyword>
<dbReference type="FunFam" id="2.70.170.10:FF:000017">
    <property type="entry name" value="5-hydroxytryptamine receptor 3A"/>
    <property type="match status" value="1"/>
</dbReference>
<dbReference type="Proteomes" id="UP001295444">
    <property type="component" value="Chromosome 09"/>
</dbReference>
<dbReference type="InterPro" id="IPR018000">
    <property type="entry name" value="Neurotransmitter_ion_chnl_CS"/>
</dbReference>
<dbReference type="Pfam" id="PF02932">
    <property type="entry name" value="Neur_chan_memb"/>
    <property type="match status" value="1"/>
</dbReference>
<evidence type="ECO:0000259" key="22">
    <source>
        <dbReference type="Pfam" id="PF02932"/>
    </source>
</evidence>
<comment type="catalytic activity">
    <reaction evidence="17">
        <text>Na(+)(in) = Na(+)(out)</text>
        <dbReference type="Rhea" id="RHEA:34963"/>
        <dbReference type="ChEBI" id="CHEBI:29101"/>
    </reaction>
</comment>
<feature type="transmembrane region" description="Helical" evidence="20">
    <location>
        <begin position="228"/>
        <end position="245"/>
    </location>
</feature>
<evidence type="ECO:0000256" key="8">
    <source>
        <dbReference type="ARBA" id="ARBA00023136"/>
    </source>
</evidence>
<comment type="function">
    <text evidence="19">Forms serotonin (5-hydroxytryptamine/5-HT3)-activated cation-selective channel complexes, which when activated cause fast, depolarizing responses in neurons.</text>
</comment>
<comment type="similarity">
    <text evidence="20">Belongs to the ligand-gated ion channel (TC 1.A.9) family.</text>
</comment>
<feature type="domain" description="Neurotransmitter-gated ion-channel ligand-binding" evidence="21">
    <location>
        <begin position="4"/>
        <end position="196"/>
    </location>
</feature>
<evidence type="ECO:0000256" key="13">
    <source>
        <dbReference type="ARBA" id="ARBA00023286"/>
    </source>
</evidence>
<keyword evidence="9" id="KW-1015">Disulfide bond</keyword>
<keyword evidence="2" id="KW-1003">Cell membrane</keyword>
<evidence type="ECO:0000313" key="23">
    <source>
        <dbReference type="EMBL" id="CAH2314791.1"/>
    </source>
</evidence>
<dbReference type="GO" id="GO:0005230">
    <property type="term" value="F:extracellular ligand-gated monoatomic ion channel activity"/>
    <property type="evidence" value="ECO:0007669"/>
    <property type="project" value="InterPro"/>
</dbReference>
<dbReference type="EMBL" id="OW240920">
    <property type="protein sequence ID" value="CAH2314791.1"/>
    <property type="molecule type" value="Genomic_DNA"/>
</dbReference>
<protein>
    <submittedName>
        <fullName evidence="23">5-hydroxytryptamine receptor 3A-like</fullName>
    </submittedName>
</protein>
<evidence type="ECO:0000256" key="7">
    <source>
        <dbReference type="ARBA" id="ARBA00023065"/>
    </source>
</evidence>
<keyword evidence="3 20" id="KW-0812">Transmembrane</keyword>
<dbReference type="GO" id="GO:0004888">
    <property type="term" value="F:transmembrane signaling receptor activity"/>
    <property type="evidence" value="ECO:0007669"/>
    <property type="project" value="InterPro"/>
</dbReference>
<keyword evidence="1 20" id="KW-0813">Transport</keyword>
<feature type="transmembrane region" description="Helical" evidence="20">
    <location>
        <begin position="257"/>
        <end position="282"/>
    </location>
</feature>
<evidence type="ECO:0000256" key="12">
    <source>
        <dbReference type="ARBA" id="ARBA00023257"/>
    </source>
</evidence>
<dbReference type="InterPro" id="IPR036734">
    <property type="entry name" value="Neur_chan_lig-bd_sf"/>
</dbReference>
<proteinExistence type="inferred from homology"/>
<dbReference type="InterPro" id="IPR036719">
    <property type="entry name" value="Neuro-gated_channel_TM_sf"/>
</dbReference>
<keyword evidence="5 20" id="KW-1133">Transmembrane helix</keyword>
<evidence type="ECO:0000256" key="2">
    <source>
        <dbReference type="ARBA" id="ARBA00022475"/>
    </source>
</evidence>
<dbReference type="PANTHER" id="PTHR18945">
    <property type="entry name" value="NEUROTRANSMITTER GATED ION CHANNEL"/>
    <property type="match status" value="1"/>
</dbReference>
<comment type="catalytic activity">
    <reaction evidence="16">
        <text>K(+)(in) = K(+)(out)</text>
        <dbReference type="Rhea" id="RHEA:29463"/>
        <dbReference type="ChEBI" id="CHEBI:29103"/>
    </reaction>
</comment>
<keyword evidence="7 20" id="KW-0406">Ion transport</keyword>